<dbReference type="STRING" id="477690.SAMN05216474_0968"/>
<gene>
    <name evidence="1" type="ORF">SAMN05216474_0968</name>
</gene>
<organism evidence="1 2">
    <name type="scientific">Lishizhenia tianjinensis</name>
    <dbReference type="NCBI Taxonomy" id="477690"/>
    <lineage>
        <taxon>Bacteria</taxon>
        <taxon>Pseudomonadati</taxon>
        <taxon>Bacteroidota</taxon>
        <taxon>Flavobacteriia</taxon>
        <taxon>Flavobacteriales</taxon>
        <taxon>Crocinitomicaceae</taxon>
        <taxon>Lishizhenia</taxon>
    </lineage>
</organism>
<evidence type="ECO:0000313" key="1">
    <source>
        <dbReference type="EMBL" id="SFT50912.1"/>
    </source>
</evidence>
<reference evidence="1 2" key="1">
    <citation type="submission" date="2016-10" db="EMBL/GenBank/DDBJ databases">
        <authorList>
            <person name="de Groot N.N."/>
        </authorList>
    </citation>
    <scope>NUCLEOTIDE SEQUENCE [LARGE SCALE GENOMIC DNA]</scope>
    <source>
        <strain evidence="1 2">CGMCC 1.7005</strain>
    </source>
</reference>
<protein>
    <submittedName>
        <fullName evidence="1">Uncharacterized protein</fullName>
    </submittedName>
</protein>
<sequence length="192" mass="23049">MDLKEAQIYFPLKEEEDAHDKWEEILFEHKQFFLTRPAIPKVFRSKLKKIQQQYEAFESITGDSFKAQEISYGEFPFSDVVQECFQQMFRYRGQFKQDVLRCQQVKDISKVIEKWLELELEHAQKWFFEYPEDLDTPIVSKEPDPMILLGALRQWDENEQKSFSLLKKDFEVLPKALKDEMKRLSLLLKLNG</sequence>
<name>A0A1I6YKF1_9FLAO</name>
<dbReference type="Proteomes" id="UP000236454">
    <property type="component" value="Unassembled WGS sequence"/>
</dbReference>
<accession>A0A1I6YKF1</accession>
<dbReference type="OrthoDB" id="1467352at2"/>
<dbReference type="AlphaFoldDB" id="A0A1I6YKF1"/>
<dbReference type="EMBL" id="FPAS01000001">
    <property type="protein sequence ID" value="SFT50912.1"/>
    <property type="molecule type" value="Genomic_DNA"/>
</dbReference>
<dbReference type="RefSeq" id="WP_090246987.1">
    <property type="nucleotide sequence ID" value="NZ_FPAS01000001.1"/>
</dbReference>
<keyword evidence="2" id="KW-1185">Reference proteome</keyword>
<evidence type="ECO:0000313" key="2">
    <source>
        <dbReference type="Proteomes" id="UP000236454"/>
    </source>
</evidence>
<proteinExistence type="predicted"/>